<evidence type="ECO:0000313" key="2">
    <source>
        <dbReference type="EMBL" id="KAG8060405.1"/>
    </source>
</evidence>
<organism evidence="2 3">
    <name type="scientific">Zizania palustris</name>
    <name type="common">Northern wild rice</name>
    <dbReference type="NCBI Taxonomy" id="103762"/>
    <lineage>
        <taxon>Eukaryota</taxon>
        <taxon>Viridiplantae</taxon>
        <taxon>Streptophyta</taxon>
        <taxon>Embryophyta</taxon>
        <taxon>Tracheophyta</taxon>
        <taxon>Spermatophyta</taxon>
        <taxon>Magnoliopsida</taxon>
        <taxon>Liliopsida</taxon>
        <taxon>Poales</taxon>
        <taxon>Poaceae</taxon>
        <taxon>BOP clade</taxon>
        <taxon>Oryzoideae</taxon>
        <taxon>Oryzeae</taxon>
        <taxon>Zizaniinae</taxon>
        <taxon>Zizania</taxon>
    </lineage>
</organism>
<dbReference type="Proteomes" id="UP000729402">
    <property type="component" value="Unassembled WGS sequence"/>
</dbReference>
<name>A0A8J5VCB3_ZIZPA</name>
<sequence>MVKMKTKSSEAFVEVVDDVDDKCTVRDGLVEVTEVLHHVLVVPAILRNREIEQHSRLAVKKGVRQRRFTGVDVGGSSIRSGHNRHVLMSSTVEGSLKTRISRIMVLPSESNVTFSLLDVGKSSVAGEEHCMLGIKRRDVDNSGARSVRIISGINHHGAAAHQEKEACTRSKRRKKI</sequence>
<reference evidence="2" key="2">
    <citation type="submission" date="2021-02" db="EMBL/GenBank/DDBJ databases">
        <authorList>
            <person name="Kimball J.A."/>
            <person name="Haas M.W."/>
            <person name="Macchietto M."/>
            <person name="Kono T."/>
            <person name="Duquette J."/>
            <person name="Shao M."/>
        </authorList>
    </citation>
    <scope>NUCLEOTIDE SEQUENCE</scope>
    <source>
        <tissue evidence="2">Fresh leaf tissue</tissue>
    </source>
</reference>
<evidence type="ECO:0000256" key="1">
    <source>
        <dbReference type="SAM" id="MobiDB-lite"/>
    </source>
</evidence>
<gene>
    <name evidence="2" type="ORF">GUJ93_ZPchr0002g24124</name>
</gene>
<dbReference type="EMBL" id="JAAALK010000287">
    <property type="protein sequence ID" value="KAG8060405.1"/>
    <property type="molecule type" value="Genomic_DNA"/>
</dbReference>
<accession>A0A8J5VCB3</accession>
<protein>
    <submittedName>
        <fullName evidence="2">Uncharacterized protein</fullName>
    </submittedName>
</protein>
<proteinExistence type="predicted"/>
<evidence type="ECO:0000313" key="3">
    <source>
        <dbReference type="Proteomes" id="UP000729402"/>
    </source>
</evidence>
<feature type="region of interest" description="Disordered" evidence="1">
    <location>
        <begin position="157"/>
        <end position="176"/>
    </location>
</feature>
<keyword evidence="3" id="KW-1185">Reference proteome</keyword>
<comment type="caution">
    <text evidence="2">The sequence shown here is derived from an EMBL/GenBank/DDBJ whole genome shotgun (WGS) entry which is preliminary data.</text>
</comment>
<reference evidence="2" key="1">
    <citation type="journal article" date="2021" name="bioRxiv">
        <title>Whole Genome Assembly and Annotation of Northern Wild Rice, Zizania palustris L., Supports a Whole Genome Duplication in the Zizania Genus.</title>
        <authorList>
            <person name="Haas M."/>
            <person name="Kono T."/>
            <person name="Macchietto M."/>
            <person name="Millas R."/>
            <person name="McGilp L."/>
            <person name="Shao M."/>
            <person name="Duquette J."/>
            <person name="Hirsch C.N."/>
            <person name="Kimball J."/>
        </authorList>
    </citation>
    <scope>NUCLEOTIDE SEQUENCE</scope>
    <source>
        <tissue evidence="2">Fresh leaf tissue</tissue>
    </source>
</reference>
<dbReference type="AlphaFoldDB" id="A0A8J5VCB3"/>